<sequence length="322" mass="36959">MPENKTEEVQSLGAKMDQYTQKKKAEWNFNPFKKPETDKYFSSWADPYAYNSSILLGTITNAKELYDKPAFKMDKISFFYNPQLATSVEPLALSFDEGRHRLGVGIGFLWNGSFAMYGGGASQLYGTSFLFSSIILVNPTITYIYDNKLQVQLFPIRHVCYHMGGDILGDKTLYDLEKGDEFRDVGFEQTGASVSYRWGWFNFYSGITGAITNFYKSNFVNLVYFYGGTEMRVPIYGELNAVLSVHVGVNYDRISKIQRSADLLEYKLLSHYEEATPVFALGVGIEVHDWILGMKYDYARSRQMYAYEHMESKIGFSAMRHW</sequence>
<evidence type="ECO:0000313" key="1">
    <source>
        <dbReference type="EMBL" id="MBU3850017.1"/>
    </source>
</evidence>
<dbReference type="Proteomes" id="UP000823914">
    <property type="component" value="Unassembled WGS sequence"/>
</dbReference>
<dbReference type="EMBL" id="JAHLFV010000131">
    <property type="protein sequence ID" value="MBU3850017.1"/>
    <property type="molecule type" value="Genomic_DNA"/>
</dbReference>
<accession>A0A9E2L3E2</accession>
<dbReference type="AlphaFoldDB" id="A0A9E2L3E2"/>
<gene>
    <name evidence="1" type="ORF">IAA16_05585</name>
</gene>
<evidence type="ECO:0000313" key="2">
    <source>
        <dbReference type="Proteomes" id="UP000823914"/>
    </source>
</evidence>
<organism evidence="1 2">
    <name type="scientific">Candidatus Treponema excrementipullorum</name>
    <dbReference type="NCBI Taxonomy" id="2838768"/>
    <lineage>
        <taxon>Bacteria</taxon>
        <taxon>Pseudomonadati</taxon>
        <taxon>Spirochaetota</taxon>
        <taxon>Spirochaetia</taxon>
        <taxon>Spirochaetales</taxon>
        <taxon>Treponemataceae</taxon>
        <taxon>Treponema</taxon>
    </lineage>
</organism>
<comment type="caution">
    <text evidence="1">The sequence shown here is derived from an EMBL/GenBank/DDBJ whole genome shotgun (WGS) entry which is preliminary data.</text>
</comment>
<protein>
    <submittedName>
        <fullName evidence="1">Uncharacterized protein</fullName>
    </submittedName>
</protein>
<proteinExistence type="predicted"/>
<reference evidence="1" key="1">
    <citation type="journal article" date="2021" name="PeerJ">
        <title>Extensive microbial diversity within the chicken gut microbiome revealed by metagenomics and culture.</title>
        <authorList>
            <person name="Gilroy R."/>
            <person name="Ravi A."/>
            <person name="Getino M."/>
            <person name="Pursley I."/>
            <person name="Horton D.L."/>
            <person name="Alikhan N.F."/>
            <person name="Baker D."/>
            <person name="Gharbi K."/>
            <person name="Hall N."/>
            <person name="Watson M."/>
            <person name="Adriaenssens E.M."/>
            <person name="Foster-Nyarko E."/>
            <person name="Jarju S."/>
            <person name="Secka A."/>
            <person name="Antonio M."/>
            <person name="Oren A."/>
            <person name="Chaudhuri R.R."/>
            <person name="La Ragione R."/>
            <person name="Hildebrand F."/>
            <person name="Pallen M.J."/>
        </authorList>
    </citation>
    <scope>NUCLEOTIDE SEQUENCE</scope>
    <source>
        <strain evidence="1">Gambia15-2214</strain>
    </source>
</reference>
<name>A0A9E2L3E2_9SPIR</name>
<reference evidence="1" key="2">
    <citation type="submission" date="2021-04" db="EMBL/GenBank/DDBJ databases">
        <authorList>
            <person name="Gilroy R."/>
        </authorList>
    </citation>
    <scope>NUCLEOTIDE SEQUENCE</scope>
    <source>
        <strain evidence="1">Gambia15-2214</strain>
    </source>
</reference>